<evidence type="ECO:0000259" key="4">
    <source>
        <dbReference type="SMART" id="SM00701"/>
    </source>
</evidence>
<sequence length="758" mass="76601">MKKRLVLAGAGVAAGALACGAAVALAGHGPEAAARPGQVRSIALGDLPGGTAARPLKGLARPKTEPFSLLGVTWDRPGAALAGTVQVRTRAQATGAWTAWRPVAAEAQDRPDGAEGAGTRGGTAGLWVGPSTGVDVRVAGSRALPAGLRVDLVDPGTPGRSRRGDRPVALAAATDAATPADPSEPPSETPAEDPSGTPSATPSETSTGTATLSPEASAAPEPSGTPPASAAPSAPAAAEPAPTAYPTVGTAPRPAIVARAAWGADESIVKAPPTYDTDVKAVFVHHSDTGNAYTCAESAAVVRSIMLYHVRTEGWDDLGYNFLVDKCGTVFEGRAGGTERAVHGAHTYGFNTDTTGIAVLGTYTAADDKDTPGVAPAQAALDAVAKVAAWKLGLTGRDPGGKVTLTSAAPDGTGGKYPFGTPVSFDEIAGHRDGYATACPGVQLYGKLPAIRAIAQQWSSPATGIALASLGGAAKSGGTYYTRGTVTPSWKPGPFASVQVRVDGAAKATVTSAATSAPVTLAPGAHTLALRAVTLDGKTLDSPSYPVYGDATAPKFGSPAALWLRTGTVSTTYVPLALGWKVTDDRALKSVVATAPSSASFALTATRWNAGARPGARTWTLAATDVAGNRATSSVTRTAALVAETSATRTGTWKTSTTSSYLGGRGLYSSAKGASATWRFTGRSAGLIVKRASNVGAVYVYVDGRKVATLDTRAAKTAYRQLAYTRTWSSSAAHTIKIVVAGTAKRPTVGIDGIAYVR</sequence>
<keyword evidence="3" id="KW-0732">Signal</keyword>
<gene>
    <name evidence="5" type="ORF">K1Y72_18070</name>
</gene>
<evidence type="ECO:0000256" key="1">
    <source>
        <dbReference type="ARBA" id="ARBA00007553"/>
    </source>
</evidence>
<dbReference type="RefSeq" id="WP_220167514.1">
    <property type="nucleotide sequence ID" value="NZ_JAIBOA010000010.1"/>
</dbReference>
<feature type="compositionally biased region" description="Low complexity" evidence="2">
    <location>
        <begin position="172"/>
        <end position="181"/>
    </location>
</feature>
<evidence type="ECO:0000256" key="3">
    <source>
        <dbReference type="SAM" id="SignalP"/>
    </source>
</evidence>
<accession>A0ABS7FV46</accession>
<evidence type="ECO:0000313" key="6">
    <source>
        <dbReference type="Proteomes" id="UP000774570"/>
    </source>
</evidence>
<feature type="compositionally biased region" description="Low complexity" evidence="2">
    <location>
        <begin position="209"/>
        <end position="247"/>
    </location>
</feature>
<feature type="region of interest" description="Disordered" evidence="2">
    <location>
        <begin position="104"/>
        <end position="130"/>
    </location>
</feature>
<reference evidence="5 6" key="1">
    <citation type="submission" date="2021-07" db="EMBL/GenBank/DDBJ databases">
        <title>Actinomadura sp. PM05-2 isolated from lichen.</title>
        <authorList>
            <person name="Somphong A."/>
            <person name="Phongsopitanun W."/>
            <person name="Tanasupawat S."/>
            <person name="Peongsungnone V."/>
        </authorList>
    </citation>
    <scope>NUCLEOTIDE SEQUENCE [LARGE SCALE GENOMIC DNA]</scope>
    <source>
        <strain evidence="5 6">PM05-2</strain>
    </source>
</reference>
<dbReference type="Gene3D" id="2.60.120.260">
    <property type="entry name" value="Galactose-binding domain-like"/>
    <property type="match status" value="1"/>
</dbReference>
<dbReference type="SMART" id="SM00701">
    <property type="entry name" value="PGRP"/>
    <property type="match status" value="1"/>
</dbReference>
<dbReference type="EMBL" id="JAIBOA010000010">
    <property type="protein sequence ID" value="MBW8484295.1"/>
    <property type="molecule type" value="Genomic_DNA"/>
</dbReference>
<organism evidence="5 6">
    <name type="scientific">Actinomadura parmotrematis</name>
    <dbReference type="NCBI Taxonomy" id="2864039"/>
    <lineage>
        <taxon>Bacteria</taxon>
        <taxon>Bacillati</taxon>
        <taxon>Actinomycetota</taxon>
        <taxon>Actinomycetes</taxon>
        <taxon>Streptosporangiales</taxon>
        <taxon>Thermomonosporaceae</taxon>
        <taxon>Actinomadura</taxon>
    </lineage>
</organism>
<evidence type="ECO:0000256" key="2">
    <source>
        <dbReference type="SAM" id="MobiDB-lite"/>
    </source>
</evidence>
<dbReference type="InterPro" id="IPR036505">
    <property type="entry name" value="Amidase/PGRP_sf"/>
</dbReference>
<dbReference type="PANTHER" id="PTHR11022:SF41">
    <property type="entry name" value="PEPTIDOGLYCAN-RECOGNITION PROTEIN LC-RELATED"/>
    <property type="match status" value="1"/>
</dbReference>
<dbReference type="Proteomes" id="UP000774570">
    <property type="component" value="Unassembled WGS sequence"/>
</dbReference>
<dbReference type="SUPFAM" id="SSF55846">
    <property type="entry name" value="N-acetylmuramoyl-L-alanine amidase-like"/>
    <property type="match status" value="1"/>
</dbReference>
<dbReference type="CDD" id="cd06583">
    <property type="entry name" value="PGRP"/>
    <property type="match status" value="1"/>
</dbReference>
<evidence type="ECO:0000313" key="5">
    <source>
        <dbReference type="EMBL" id="MBW8484295.1"/>
    </source>
</evidence>
<proteinExistence type="inferred from homology"/>
<dbReference type="PROSITE" id="PS51257">
    <property type="entry name" value="PROKAR_LIPOPROTEIN"/>
    <property type="match status" value="1"/>
</dbReference>
<dbReference type="InterPro" id="IPR015510">
    <property type="entry name" value="PGRP"/>
</dbReference>
<feature type="domain" description="Peptidoglycan recognition protein family" evidence="4">
    <location>
        <begin position="254"/>
        <end position="410"/>
    </location>
</feature>
<dbReference type="InterPro" id="IPR006619">
    <property type="entry name" value="PGRP_domain_met/bac"/>
</dbReference>
<protein>
    <submittedName>
        <fullName evidence="5">Peptidoglycan recognition protein</fullName>
    </submittedName>
</protein>
<feature type="compositionally biased region" description="Polar residues" evidence="2">
    <location>
        <begin position="196"/>
        <end position="208"/>
    </location>
</feature>
<comment type="similarity">
    <text evidence="1">Belongs to the N-acetylmuramoyl-L-alanine amidase 2 family.</text>
</comment>
<feature type="signal peptide" evidence="3">
    <location>
        <begin position="1"/>
        <end position="18"/>
    </location>
</feature>
<keyword evidence="6" id="KW-1185">Reference proteome</keyword>
<dbReference type="PANTHER" id="PTHR11022">
    <property type="entry name" value="PEPTIDOGLYCAN RECOGNITION PROTEIN"/>
    <property type="match status" value="1"/>
</dbReference>
<dbReference type="InterPro" id="IPR002502">
    <property type="entry name" value="Amidase_domain"/>
</dbReference>
<name>A0ABS7FV46_9ACTN</name>
<feature type="region of interest" description="Disordered" evidence="2">
    <location>
        <begin position="172"/>
        <end position="249"/>
    </location>
</feature>
<feature type="chain" id="PRO_5045876853" evidence="3">
    <location>
        <begin position="19"/>
        <end position="758"/>
    </location>
</feature>
<comment type="caution">
    <text evidence="5">The sequence shown here is derived from an EMBL/GenBank/DDBJ whole genome shotgun (WGS) entry which is preliminary data.</text>
</comment>
<feature type="compositionally biased region" description="Gly residues" evidence="2">
    <location>
        <begin position="115"/>
        <end position="124"/>
    </location>
</feature>
<dbReference type="Gene3D" id="3.40.80.10">
    <property type="entry name" value="Peptidoglycan recognition protein-like"/>
    <property type="match status" value="1"/>
</dbReference>
<dbReference type="Pfam" id="PF01510">
    <property type="entry name" value="Amidase_2"/>
    <property type="match status" value="1"/>
</dbReference>